<dbReference type="Gene3D" id="3.40.50.410">
    <property type="entry name" value="von Willebrand factor, type A domain"/>
    <property type="match status" value="1"/>
</dbReference>
<dbReference type="Gene3D" id="2.40.290.10">
    <property type="match status" value="1"/>
</dbReference>
<feature type="compositionally biased region" description="Basic and acidic residues" evidence="12">
    <location>
        <begin position="511"/>
        <end position="522"/>
    </location>
</feature>
<dbReference type="FunFam" id="1.10.1600.10:FF:000002">
    <property type="entry name" value="X-ray repair cross-complementing protein 5"/>
    <property type="match status" value="1"/>
</dbReference>
<dbReference type="GO" id="GO:0003690">
    <property type="term" value="F:double-stranded DNA binding"/>
    <property type="evidence" value="ECO:0007669"/>
    <property type="project" value="TreeGrafter"/>
</dbReference>
<keyword evidence="8" id="KW-0238">DNA-binding</keyword>
<dbReference type="SUPFAM" id="SSF53300">
    <property type="entry name" value="vWA-like"/>
    <property type="match status" value="1"/>
</dbReference>
<keyword evidence="15" id="KW-1185">Reference proteome</keyword>
<dbReference type="GO" id="GO:0000723">
    <property type="term" value="P:telomere maintenance"/>
    <property type="evidence" value="ECO:0007669"/>
    <property type="project" value="InterPro"/>
</dbReference>
<evidence type="ECO:0000256" key="12">
    <source>
        <dbReference type="SAM" id="MobiDB-lite"/>
    </source>
</evidence>
<dbReference type="InterPro" id="IPR014893">
    <property type="entry name" value="Ku_PK_bind"/>
</dbReference>
<dbReference type="GO" id="GO:0043564">
    <property type="term" value="C:Ku70:Ku80 complex"/>
    <property type="evidence" value="ECO:0007669"/>
    <property type="project" value="InterPro"/>
</dbReference>
<keyword evidence="7" id="KW-0067">ATP-binding</keyword>
<comment type="similarity">
    <text evidence="2">Belongs to the ku80 family.</text>
</comment>
<evidence type="ECO:0000256" key="5">
    <source>
        <dbReference type="ARBA" id="ARBA00022801"/>
    </source>
</evidence>
<dbReference type="SUPFAM" id="SSF101420">
    <property type="entry name" value="C-terminal domain of Ku80"/>
    <property type="match status" value="1"/>
</dbReference>
<keyword evidence="10" id="KW-0234">DNA repair</keyword>
<dbReference type="Gene3D" id="1.10.1600.10">
    <property type="match status" value="1"/>
</dbReference>
<dbReference type="Proteomes" id="UP001148018">
    <property type="component" value="Unassembled WGS sequence"/>
</dbReference>
<organism evidence="14 15">
    <name type="scientific">Muraenolepis orangiensis</name>
    <name type="common">Patagonian moray cod</name>
    <dbReference type="NCBI Taxonomy" id="630683"/>
    <lineage>
        <taxon>Eukaryota</taxon>
        <taxon>Metazoa</taxon>
        <taxon>Chordata</taxon>
        <taxon>Craniata</taxon>
        <taxon>Vertebrata</taxon>
        <taxon>Euteleostomi</taxon>
        <taxon>Actinopterygii</taxon>
        <taxon>Neopterygii</taxon>
        <taxon>Teleostei</taxon>
        <taxon>Neoteleostei</taxon>
        <taxon>Acanthomorphata</taxon>
        <taxon>Zeiogadaria</taxon>
        <taxon>Gadariae</taxon>
        <taxon>Gadiformes</taxon>
        <taxon>Muraenolepidoidei</taxon>
        <taxon>Muraenolepididae</taxon>
        <taxon>Muraenolepis</taxon>
    </lineage>
</organism>
<evidence type="ECO:0000313" key="14">
    <source>
        <dbReference type="EMBL" id="KAJ3591818.1"/>
    </source>
</evidence>
<dbReference type="GO" id="GO:0016787">
    <property type="term" value="F:hydrolase activity"/>
    <property type="evidence" value="ECO:0007669"/>
    <property type="project" value="UniProtKB-KW"/>
</dbReference>
<dbReference type="PANTHER" id="PTHR12604:SF4">
    <property type="entry name" value="X-RAY REPAIR CROSS-COMPLEMENTING PROTEIN 5"/>
    <property type="match status" value="1"/>
</dbReference>
<dbReference type="GO" id="GO:0006310">
    <property type="term" value="P:DNA recombination"/>
    <property type="evidence" value="ECO:0007669"/>
    <property type="project" value="UniProtKB-KW"/>
</dbReference>
<dbReference type="SMART" id="SM00559">
    <property type="entry name" value="Ku78"/>
    <property type="match status" value="1"/>
</dbReference>
<keyword evidence="4" id="KW-0227">DNA damage</keyword>
<evidence type="ECO:0000256" key="3">
    <source>
        <dbReference type="ARBA" id="ARBA00022741"/>
    </source>
</evidence>
<evidence type="ECO:0000313" key="15">
    <source>
        <dbReference type="Proteomes" id="UP001148018"/>
    </source>
</evidence>
<reference evidence="14" key="1">
    <citation type="submission" date="2022-07" db="EMBL/GenBank/DDBJ databases">
        <title>Chromosome-level genome of Muraenolepis orangiensis.</title>
        <authorList>
            <person name="Kim J."/>
        </authorList>
    </citation>
    <scope>NUCLEOTIDE SEQUENCE</scope>
    <source>
        <strain evidence="14">KU_S4_2022</strain>
        <tissue evidence="14">Muscle</tissue>
    </source>
</reference>
<keyword evidence="9" id="KW-0233">DNA recombination</keyword>
<keyword evidence="11" id="KW-0539">Nucleus</keyword>
<dbReference type="Pfam" id="PF03730">
    <property type="entry name" value="Ku_C"/>
    <property type="match status" value="1"/>
</dbReference>
<dbReference type="FunFam" id="2.40.290.10:FF:000005">
    <property type="entry name" value="X-ray repair cross-complementing protein 5"/>
    <property type="match status" value="1"/>
</dbReference>
<dbReference type="GO" id="GO:0003684">
    <property type="term" value="F:damaged DNA binding"/>
    <property type="evidence" value="ECO:0007669"/>
    <property type="project" value="InterPro"/>
</dbReference>
<proteinExistence type="inferred from homology"/>
<feature type="compositionally biased region" description="Low complexity" evidence="12">
    <location>
        <begin position="681"/>
        <end position="693"/>
    </location>
</feature>
<feature type="compositionally biased region" description="Pro residues" evidence="12">
    <location>
        <begin position="694"/>
        <end position="716"/>
    </location>
</feature>
<accession>A0A9Q0DNY8</accession>
<dbReference type="InterPro" id="IPR005161">
    <property type="entry name" value="Ku_N"/>
</dbReference>
<dbReference type="InterPro" id="IPR016194">
    <property type="entry name" value="SPOC-like_C_dom_sf"/>
</dbReference>
<feature type="domain" description="Ku" evidence="13">
    <location>
        <begin position="256"/>
        <end position="395"/>
    </location>
</feature>
<dbReference type="InterPro" id="IPR024193">
    <property type="entry name" value="Ku80"/>
</dbReference>
<dbReference type="SUPFAM" id="SSF100939">
    <property type="entry name" value="SPOC domain-like"/>
    <property type="match status" value="1"/>
</dbReference>
<comment type="caution">
    <text evidence="14">The sequence shown here is derived from an EMBL/GenBank/DDBJ whole genome shotgun (WGS) entry which is preliminary data.</text>
</comment>
<dbReference type="OrthoDB" id="30826at2759"/>
<dbReference type="InterPro" id="IPR006164">
    <property type="entry name" value="DNA_bd_Ku70/Ku80"/>
</dbReference>
<protein>
    <recommendedName>
        <fullName evidence="13">Ku domain-containing protein</fullName>
    </recommendedName>
</protein>
<name>A0A9Q0DNY8_9TELE</name>
<evidence type="ECO:0000256" key="1">
    <source>
        <dbReference type="ARBA" id="ARBA00004123"/>
    </source>
</evidence>
<dbReference type="CDD" id="cd00873">
    <property type="entry name" value="KU80"/>
    <property type="match status" value="1"/>
</dbReference>
<feature type="compositionally biased region" description="Pro residues" evidence="12">
    <location>
        <begin position="724"/>
        <end position="804"/>
    </location>
</feature>
<evidence type="ECO:0000256" key="11">
    <source>
        <dbReference type="ARBA" id="ARBA00023242"/>
    </source>
</evidence>
<dbReference type="InterPro" id="IPR036465">
    <property type="entry name" value="vWFA_dom_sf"/>
</dbReference>
<dbReference type="Pfam" id="PF03731">
    <property type="entry name" value="Ku_N"/>
    <property type="match status" value="1"/>
</dbReference>
<evidence type="ECO:0000256" key="4">
    <source>
        <dbReference type="ARBA" id="ARBA00022763"/>
    </source>
</evidence>
<evidence type="ECO:0000256" key="7">
    <source>
        <dbReference type="ARBA" id="ARBA00022840"/>
    </source>
</evidence>
<dbReference type="PRINTS" id="PR01217">
    <property type="entry name" value="PRICHEXTENSN"/>
</dbReference>
<dbReference type="Pfam" id="PF08785">
    <property type="entry name" value="Ku_PK_bind"/>
    <property type="match status" value="1"/>
</dbReference>
<dbReference type="Pfam" id="PF02735">
    <property type="entry name" value="Ku"/>
    <property type="match status" value="1"/>
</dbReference>
<keyword evidence="5" id="KW-0378">Hydrolase</keyword>
<evidence type="ECO:0000256" key="6">
    <source>
        <dbReference type="ARBA" id="ARBA00022806"/>
    </source>
</evidence>
<evidence type="ECO:0000256" key="9">
    <source>
        <dbReference type="ARBA" id="ARBA00023172"/>
    </source>
</evidence>
<dbReference type="InterPro" id="IPR005160">
    <property type="entry name" value="Ku_C"/>
</dbReference>
<evidence type="ECO:0000256" key="8">
    <source>
        <dbReference type="ARBA" id="ARBA00023125"/>
    </source>
</evidence>
<feature type="compositionally biased region" description="Pro residues" evidence="12">
    <location>
        <begin position="663"/>
        <end position="680"/>
    </location>
</feature>
<feature type="region of interest" description="Disordered" evidence="12">
    <location>
        <begin position="494"/>
        <end position="531"/>
    </location>
</feature>
<dbReference type="GO" id="GO:0005524">
    <property type="term" value="F:ATP binding"/>
    <property type="evidence" value="ECO:0007669"/>
    <property type="project" value="UniProtKB-KW"/>
</dbReference>
<dbReference type="GO" id="GO:0006303">
    <property type="term" value="P:double-strand break repair via nonhomologous end joining"/>
    <property type="evidence" value="ECO:0007669"/>
    <property type="project" value="InterPro"/>
</dbReference>
<feature type="compositionally biased region" description="Acidic residues" evidence="12">
    <location>
        <begin position="635"/>
        <end position="655"/>
    </location>
</feature>
<comment type="subcellular location">
    <subcellularLocation>
        <location evidence="1">Nucleus</location>
    </subcellularLocation>
</comment>
<dbReference type="GO" id="GO:0003678">
    <property type="term" value="F:DNA helicase activity"/>
    <property type="evidence" value="ECO:0007669"/>
    <property type="project" value="InterPro"/>
</dbReference>
<dbReference type="GO" id="GO:0042162">
    <property type="term" value="F:telomeric DNA binding"/>
    <property type="evidence" value="ECO:0007669"/>
    <property type="project" value="InterPro"/>
</dbReference>
<feature type="region of interest" description="Disordered" evidence="12">
    <location>
        <begin position="618"/>
        <end position="804"/>
    </location>
</feature>
<dbReference type="Gene3D" id="1.25.40.240">
    <property type="entry name" value="Ku, C-terminal domain"/>
    <property type="match status" value="2"/>
</dbReference>
<dbReference type="AlphaFoldDB" id="A0A9Q0DNY8"/>
<keyword evidence="6" id="KW-0347">Helicase</keyword>
<dbReference type="InterPro" id="IPR036494">
    <property type="entry name" value="Ku_C_sf"/>
</dbReference>
<evidence type="ECO:0000259" key="13">
    <source>
        <dbReference type="SMART" id="SM00559"/>
    </source>
</evidence>
<keyword evidence="3" id="KW-0547">Nucleotide-binding</keyword>
<gene>
    <name evidence="14" type="ORF">NHX12_006950</name>
</gene>
<evidence type="ECO:0000256" key="2">
    <source>
        <dbReference type="ARBA" id="ARBA00007726"/>
    </source>
</evidence>
<dbReference type="EMBL" id="JANIIK010000113">
    <property type="protein sequence ID" value="KAJ3591818.1"/>
    <property type="molecule type" value="Genomic_DNA"/>
</dbReference>
<sequence length="983" mass="109556">MDVGSSMSTPDPEPPFEQAKKVVQKFVQRQVFAENKDELGLVLFGTDTTNNQLARDGQYQNITVHRKLMVPDFDLLEEIEHQIHPQRQQADWLDALVVSMDLIQKELPLKKYDRLSIAILTDLNTQANPEQLDVIISNLKGADITLQFFLPFQEQQKSLEILKELMFTLDEEDGLDEVYTFSGAIKKLSMFKNIEKRPMAWPCQLTIGSAVSIRIVGYKAVTDERLKKMWNTVDAQTNQREDVKRETVYCLDDDNETEVQKDDTIQGFRYGSDIIPFSKVDQDQMKYKHEGKCFSVLGFTKQSTVHRHQFMGNQVVKVFASKDDEHAGVALSSLIQALDELKMVAIVRYAYNQSANPQVGAAFPCIKRKYQCLIYVQLPFMEDLRQFPFPSLENNKKFKPSESQLSAVDSLIDSMMLVKEDELGEEVDLFKVHHLPNPSFQRHFQCLHHRAVYPDSPLPPIEPWLKAALERPLAVAACCQAPLEELRKSFPLKEVDKKKKQQTSDQVFGKSPEEPEAKKSKADEEDNYNLADISEGTVTSVGSVDPARDYRRLVGQKSLPFGEACQQLIHRVEQLLGHKTTPYYMKCITCVQAFREQSVKVFWELLVQDSVTLISKDQVEGSSVSRKEANQFLAPEEEEKEKEEEAPVEDTGDVDDLVRDPYRPLPPSSSPLPPSLPHPSLPLFLTPPSLSPSLPHPSLPLSPTPPSLSPSLPHPSLPLFLTPPSLPPSLPLSPTPPSLSPPPLPPSLSPPHLPPLSPTPPSSLPHPSLPLSPTPPSLSPPLIPLSPPPLPPLSPTPPSLSPPPIPLSLPHPFLSLSPTHSSLSPPPIPLSLPHTLTQPIQYSLSASGHDVACGGTQRRVGVSAKGKLKNVELQTQNVDLQTQNVDLQTQNVVRQTQNVDLQTQNVVLQTLPTVRPPGRPGMDTCVYFGGSAKRYGSFQVTAPQVLLASSLFVCIFLNLLDHNYCFVLFFCISFRCSIKILSA</sequence>
<dbReference type="PANTHER" id="PTHR12604">
    <property type="entry name" value="KU AUTOANTIGEN DNA HELICASE"/>
    <property type="match status" value="1"/>
</dbReference>
<evidence type="ECO:0000256" key="10">
    <source>
        <dbReference type="ARBA" id="ARBA00023204"/>
    </source>
</evidence>